<evidence type="ECO:0000313" key="2">
    <source>
        <dbReference type="Proteomes" id="UP000646548"/>
    </source>
</evidence>
<proteinExistence type="predicted"/>
<protein>
    <submittedName>
        <fullName evidence="1">Uncharacterized protein</fullName>
    </submittedName>
</protein>
<accession>A0A834CAA1</accession>
<evidence type="ECO:0000313" key="1">
    <source>
        <dbReference type="EMBL" id="KAF6728173.1"/>
    </source>
</evidence>
<name>A0A834CAA1_ORYME</name>
<organism evidence="1 2">
    <name type="scientific">Oryzias melastigma</name>
    <name type="common">Marine medaka</name>
    <dbReference type="NCBI Taxonomy" id="30732"/>
    <lineage>
        <taxon>Eukaryota</taxon>
        <taxon>Metazoa</taxon>
        <taxon>Chordata</taxon>
        <taxon>Craniata</taxon>
        <taxon>Vertebrata</taxon>
        <taxon>Euteleostomi</taxon>
        <taxon>Actinopterygii</taxon>
        <taxon>Neopterygii</taxon>
        <taxon>Teleostei</taxon>
        <taxon>Neoteleostei</taxon>
        <taxon>Acanthomorphata</taxon>
        <taxon>Ovalentaria</taxon>
        <taxon>Atherinomorphae</taxon>
        <taxon>Beloniformes</taxon>
        <taxon>Adrianichthyidae</taxon>
        <taxon>Oryziinae</taxon>
        <taxon>Oryzias</taxon>
    </lineage>
</organism>
<reference evidence="1" key="1">
    <citation type="journal article" name="BMC Genomics">
        <title>Long-read sequencing and de novo genome assembly of marine medaka (Oryzias melastigma).</title>
        <authorList>
            <person name="Liang P."/>
            <person name="Saqib H.S.A."/>
            <person name="Ni X."/>
            <person name="Shen Y."/>
        </authorList>
    </citation>
    <scope>NUCLEOTIDE SEQUENCE</scope>
    <source>
        <strain evidence="1">Bigg-433</strain>
    </source>
</reference>
<sequence length="122" mass="13537">MKQTSKSPRRNGGGVSIRGESLKDLTNTIILSDRRRSPLRRRSGFEMESVFLKMRGERPLSRVSTGKLSLSRRSQLLTAPTEPAAAVQQLHDPEESIWLPLAVLLVLHGVKAHLNSADLKIS</sequence>
<dbReference type="AlphaFoldDB" id="A0A834CAA1"/>
<comment type="caution">
    <text evidence="1">The sequence shown here is derived from an EMBL/GenBank/DDBJ whole genome shotgun (WGS) entry which is preliminary data.</text>
</comment>
<gene>
    <name evidence="1" type="ORF">FQA47_007888</name>
</gene>
<dbReference type="Proteomes" id="UP000646548">
    <property type="component" value="Unassembled WGS sequence"/>
</dbReference>
<dbReference type="EMBL" id="WKFB01000291">
    <property type="protein sequence ID" value="KAF6728173.1"/>
    <property type="molecule type" value="Genomic_DNA"/>
</dbReference>